<evidence type="ECO:0000313" key="1">
    <source>
        <dbReference type="EMBL" id="MXQ94252.1"/>
    </source>
</evidence>
<dbReference type="EMBL" id="VBQZ03000108">
    <property type="protein sequence ID" value="MXQ94252.1"/>
    <property type="molecule type" value="Genomic_DNA"/>
</dbReference>
<dbReference type="AlphaFoldDB" id="A0A6B0RXD7"/>
<protein>
    <submittedName>
        <fullName evidence="1">Uncharacterized protein</fullName>
    </submittedName>
</protein>
<dbReference type="Proteomes" id="UP000322234">
    <property type="component" value="Unassembled WGS sequence"/>
</dbReference>
<comment type="caution">
    <text evidence="1">The sequence shown here is derived from an EMBL/GenBank/DDBJ whole genome shotgun (WGS) entry which is preliminary data.</text>
</comment>
<sequence length="118" mass="12996">MVEPTLDVLPATAWEVKVTPEPEPPTLRKRLGSPRLERQTLPGCSCQNRGIPHPPVVHAFDFAASPTPISHKSYLLMSSESDLSSILMVLPPTFHCTPQLSHSLARVPVRSRLISQLV</sequence>
<keyword evidence="2" id="KW-1185">Reference proteome</keyword>
<accession>A0A6B0RXD7</accession>
<gene>
    <name evidence="1" type="ORF">E5288_WYG007309</name>
</gene>
<evidence type="ECO:0000313" key="2">
    <source>
        <dbReference type="Proteomes" id="UP000322234"/>
    </source>
</evidence>
<reference evidence="1" key="1">
    <citation type="submission" date="2019-10" db="EMBL/GenBank/DDBJ databases">
        <title>The sequence and de novo assembly of the wild yak genome.</title>
        <authorList>
            <person name="Liu Y."/>
        </authorList>
    </citation>
    <scope>NUCLEOTIDE SEQUENCE [LARGE SCALE GENOMIC DNA]</scope>
    <source>
        <strain evidence="1">WY2019</strain>
    </source>
</reference>
<name>A0A6B0RXD7_9CETA</name>
<proteinExistence type="predicted"/>
<organism evidence="1 2">
    <name type="scientific">Bos mutus</name>
    <name type="common">wild yak</name>
    <dbReference type="NCBI Taxonomy" id="72004"/>
    <lineage>
        <taxon>Eukaryota</taxon>
        <taxon>Metazoa</taxon>
        <taxon>Chordata</taxon>
        <taxon>Craniata</taxon>
        <taxon>Vertebrata</taxon>
        <taxon>Euteleostomi</taxon>
        <taxon>Mammalia</taxon>
        <taxon>Eutheria</taxon>
        <taxon>Laurasiatheria</taxon>
        <taxon>Artiodactyla</taxon>
        <taxon>Ruminantia</taxon>
        <taxon>Pecora</taxon>
        <taxon>Bovidae</taxon>
        <taxon>Bovinae</taxon>
        <taxon>Bos</taxon>
    </lineage>
</organism>